<sequence length="186" mass="18969">MSQMTAARAPRGAVRASRAGAARPAPGNRQTTQRPRLRIVDAAPRRQGNTGFALLCIALVLGGLMAALMLNMARGEGAFTLGALTAEQTRLHDERVTLEAELSVLSSPETIAKEADKLGMVPSPSTAVLRLSDGAVLGVAAGVDGNQTFTVVTSSTTDETTSGSDAEEGAGSGTTDESSGDADKEG</sequence>
<keyword evidence="4" id="KW-1185">Reference proteome</keyword>
<dbReference type="EMBL" id="VFOP01000001">
    <property type="protein sequence ID" value="TQL50532.1"/>
    <property type="molecule type" value="Genomic_DNA"/>
</dbReference>
<feature type="compositionally biased region" description="Low complexity" evidence="1">
    <location>
        <begin position="151"/>
        <end position="164"/>
    </location>
</feature>
<keyword evidence="2" id="KW-0812">Transmembrane</keyword>
<comment type="caution">
    <text evidence="3">The sequence shown here is derived from an EMBL/GenBank/DDBJ whole genome shotgun (WGS) entry which is preliminary data.</text>
</comment>
<evidence type="ECO:0000256" key="2">
    <source>
        <dbReference type="SAM" id="Phobius"/>
    </source>
</evidence>
<organism evidence="3 4">
    <name type="scientific">Ornithinicoccus hortensis</name>
    <dbReference type="NCBI Taxonomy" id="82346"/>
    <lineage>
        <taxon>Bacteria</taxon>
        <taxon>Bacillati</taxon>
        <taxon>Actinomycetota</taxon>
        <taxon>Actinomycetes</taxon>
        <taxon>Micrococcales</taxon>
        <taxon>Intrasporangiaceae</taxon>
        <taxon>Ornithinicoccus</taxon>
    </lineage>
</organism>
<keyword evidence="2" id="KW-0472">Membrane</keyword>
<dbReference type="OrthoDB" id="4867469at2"/>
<reference evidence="3 4" key="1">
    <citation type="submission" date="2019-06" db="EMBL/GenBank/DDBJ databases">
        <title>Sequencing the genomes of 1000 actinobacteria strains.</title>
        <authorList>
            <person name="Klenk H.-P."/>
        </authorList>
    </citation>
    <scope>NUCLEOTIDE SEQUENCE [LARGE SCALE GENOMIC DNA]</scope>
    <source>
        <strain evidence="3 4">DSM 12335</strain>
    </source>
</reference>
<dbReference type="RefSeq" id="WP_141784656.1">
    <property type="nucleotide sequence ID" value="NZ_BAAAIK010000002.1"/>
</dbReference>
<gene>
    <name evidence="3" type="ORF">FB467_1643</name>
</gene>
<dbReference type="AlphaFoldDB" id="A0A542YQZ2"/>
<evidence type="ECO:0000313" key="3">
    <source>
        <dbReference type="EMBL" id="TQL50532.1"/>
    </source>
</evidence>
<feature type="transmembrane region" description="Helical" evidence="2">
    <location>
        <begin position="51"/>
        <end position="70"/>
    </location>
</feature>
<evidence type="ECO:0008006" key="5">
    <source>
        <dbReference type="Google" id="ProtNLM"/>
    </source>
</evidence>
<protein>
    <recommendedName>
        <fullName evidence="5">Cell division protein FtsL</fullName>
    </recommendedName>
</protein>
<feature type="region of interest" description="Disordered" evidence="1">
    <location>
        <begin position="151"/>
        <end position="186"/>
    </location>
</feature>
<dbReference type="Proteomes" id="UP000319516">
    <property type="component" value="Unassembled WGS sequence"/>
</dbReference>
<evidence type="ECO:0000313" key="4">
    <source>
        <dbReference type="Proteomes" id="UP000319516"/>
    </source>
</evidence>
<accession>A0A542YQZ2</accession>
<feature type="region of interest" description="Disordered" evidence="1">
    <location>
        <begin position="1"/>
        <end position="36"/>
    </location>
</feature>
<proteinExistence type="predicted"/>
<keyword evidence="2" id="KW-1133">Transmembrane helix</keyword>
<name>A0A542YQZ2_9MICO</name>
<evidence type="ECO:0000256" key="1">
    <source>
        <dbReference type="SAM" id="MobiDB-lite"/>
    </source>
</evidence>
<feature type="compositionally biased region" description="Low complexity" evidence="1">
    <location>
        <begin position="1"/>
        <end position="27"/>
    </location>
</feature>